<dbReference type="Proteomes" id="UP000285211">
    <property type="component" value="Unassembled WGS sequence"/>
</dbReference>
<evidence type="ECO:0000256" key="1">
    <source>
        <dbReference type="SAM" id="Phobius"/>
    </source>
</evidence>
<keyword evidence="1" id="KW-0472">Membrane</keyword>
<keyword evidence="1" id="KW-1133">Transmembrane helix</keyword>
<feature type="transmembrane region" description="Helical" evidence="1">
    <location>
        <begin position="64"/>
        <end position="87"/>
    </location>
</feature>
<feature type="transmembrane region" description="Helical" evidence="1">
    <location>
        <begin position="180"/>
        <end position="197"/>
    </location>
</feature>
<feature type="transmembrane region" description="Helical" evidence="1">
    <location>
        <begin position="21"/>
        <end position="44"/>
    </location>
</feature>
<protein>
    <submittedName>
        <fullName evidence="3">CPBP family intramembrane metalloprotease</fullName>
    </submittedName>
</protein>
<keyword evidence="1" id="KW-0812">Transmembrane</keyword>
<evidence type="ECO:0000313" key="4">
    <source>
        <dbReference type="Proteomes" id="UP000285211"/>
    </source>
</evidence>
<dbReference type="GO" id="GO:0006508">
    <property type="term" value="P:proteolysis"/>
    <property type="evidence" value="ECO:0007669"/>
    <property type="project" value="UniProtKB-KW"/>
</dbReference>
<keyword evidence="4" id="KW-1185">Reference proteome</keyword>
<feature type="transmembrane region" description="Helical" evidence="1">
    <location>
        <begin position="107"/>
        <end position="128"/>
    </location>
</feature>
<keyword evidence="3" id="KW-0645">Protease</keyword>
<reference evidence="3 4" key="1">
    <citation type="submission" date="2019-01" db="EMBL/GenBank/DDBJ databases">
        <authorList>
            <person name="Chen W.-M."/>
        </authorList>
    </citation>
    <scope>NUCLEOTIDE SEQUENCE [LARGE SCALE GENOMIC DNA]</scope>
    <source>
        <strain evidence="3 4">BBQ-12</strain>
    </source>
</reference>
<dbReference type="GO" id="GO:0004175">
    <property type="term" value="F:endopeptidase activity"/>
    <property type="evidence" value="ECO:0007669"/>
    <property type="project" value="UniProtKB-ARBA"/>
</dbReference>
<dbReference type="GO" id="GO:0080120">
    <property type="term" value="P:CAAX-box protein maturation"/>
    <property type="evidence" value="ECO:0007669"/>
    <property type="project" value="UniProtKB-ARBA"/>
</dbReference>
<comment type="caution">
    <text evidence="3">The sequence shown here is derived from an EMBL/GenBank/DDBJ whole genome shotgun (WGS) entry which is preliminary data.</text>
</comment>
<dbReference type="PANTHER" id="PTHR39430:SF1">
    <property type="entry name" value="PROTEASE"/>
    <property type="match status" value="1"/>
</dbReference>
<dbReference type="Pfam" id="PF02517">
    <property type="entry name" value="Rce1-like"/>
    <property type="match status" value="1"/>
</dbReference>
<dbReference type="OrthoDB" id="2806188at2"/>
<feature type="transmembrane region" description="Helical" evidence="1">
    <location>
        <begin position="267"/>
        <end position="286"/>
    </location>
</feature>
<dbReference type="RefSeq" id="WP_128194504.1">
    <property type="nucleotide sequence ID" value="NZ_SACJ01000004.1"/>
</dbReference>
<feature type="transmembrane region" description="Helical" evidence="1">
    <location>
        <begin position="230"/>
        <end position="247"/>
    </location>
</feature>
<keyword evidence="3" id="KW-0378">Hydrolase</keyword>
<feature type="domain" description="CAAX prenyl protease 2/Lysostaphin resistance protein A-like" evidence="2">
    <location>
        <begin position="143"/>
        <end position="241"/>
    </location>
</feature>
<dbReference type="GO" id="GO:0008237">
    <property type="term" value="F:metallopeptidase activity"/>
    <property type="evidence" value="ECO:0007669"/>
    <property type="project" value="UniProtKB-KW"/>
</dbReference>
<organism evidence="3 4">
    <name type="scientific">Flavobacterium sufflavum</name>
    <dbReference type="NCBI Taxonomy" id="1921138"/>
    <lineage>
        <taxon>Bacteria</taxon>
        <taxon>Pseudomonadati</taxon>
        <taxon>Bacteroidota</taxon>
        <taxon>Flavobacteriia</taxon>
        <taxon>Flavobacteriales</taxon>
        <taxon>Flavobacteriaceae</taxon>
        <taxon>Flavobacterium</taxon>
    </lineage>
</organism>
<name>A0A437KVQ4_9FLAO</name>
<keyword evidence="3" id="KW-0482">Metalloprotease</keyword>
<dbReference type="InterPro" id="IPR003675">
    <property type="entry name" value="Rce1/LyrA-like_dom"/>
</dbReference>
<evidence type="ECO:0000259" key="2">
    <source>
        <dbReference type="Pfam" id="PF02517"/>
    </source>
</evidence>
<feature type="transmembrane region" description="Helical" evidence="1">
    <location>
        <begin position="140"/>
        <end position="159"/>
    </location>
</feature>
<gene>
    <name evidence="3" type="ORF">EOD40_08285</name>
</gene>
<evidence type="ECO:0000313" key="3">
    <source>
        <dbReference type="EMBL" id="RVT76495.1"/>
    </source>
</evidence>
<dbReference type="PANTHER" id="PTHR39430">
    <property type="entry name" value="MEMBRANE-ASSOCIATED PROTEASE-RELATED"/>
    <property type="match status" value="1"/>
</dbReference>
<feature type="transmembrane region" description="Helical" evidence="1">
    <location>
        <begin position="203"/>
        <end position="223"/>
    </location>
</feature>
<sequence length="307" mass="34928">MFIEQGIRPENKFWKYLLGSVFIITASFVGQLPLLIAVIGKTILTGATYPSTNDGIMRFFEPNLTFFLLLISFVFALAGIYFVVRYLHQQTFLSVTTSRKKVDWSRILFSFGLWAVFSIASTMVFYFSNPSLYVLDFKPVPFAILFVIAVALVPIQTSTEEYVFRGYLMQGFANLAQNKWFPLLMTSVIFGGMHFFNPEVEKIGNIVFVYYIGTGLFLGIITLMDEGLELALGFHTANNLIGALLVTSDWSAFQTHSILKDLSEPQAGIDIILPVVLVYPLLLFIFSRKYQWTHWKEKLTGRIDVKH</sequence>
<proteinExistence type="predicted"/>
<dbReference type="AlphaFoldDB" id="A0A437KVQ4"/>
<dbReference type="EMBL" id="SACJ01000004">
    <property type="protein sequence ID" value="RVT76495.1"/>
    <property type="molecule type" value="Genomic_DNA"/>
</dbReference>
<accession>A0A437KVQ4</accession>